<comment type="similarity">
    <text evidence="5">Belongs to the class I-like SAM-binding methyltransferase superfamily. RsmB/NOP family.</text>
</comment>
<evidence type="ECO:0000259" key="6">
    <source>
        <dbReference type="PROSITE" id="PS51686"/>
    </source>
</evidence>
<dbReference type="Gene3D" id="1.10.940.10">
    <property type="entry name" value="NusB-like"/>
    <property type="match status" value="1"/>
</dbReference>
<dbReference type="eggNOG" id="COG0781">
    <property type="taxonomic scope" value="Bacteria"/>
</dbReference>
<dbReference type="InterPro" id="IPR049560">
    <property type="entry name" value="MeTrfase_RsmB-F_NOP2_cat"/>
</dbReference>
<dbReference type="KEGG" id="ccu:Ccur_07960"/>
<keyword evidence="8" id="KW-1185">Reference proteome</keyword>
<keyword evidence="4 5" id="KW-0694">RNA-binding</keyword>
<organism evidence="7 8">
    <name type="scientific">Cryptobacterium curtum (strain ATCC 700683 / DSM 15641 / CCUG 43107 / 12-3)</name>
    <dbReference type="NCBI Taxonomy" id="469378"/>
    <lineage>
        <taxon>Bacteria</taxon>
        <taxon>Bacillati</taxon>
        <taxon>Actinomycetota</taxon>
        <taxon>Coriobacteriia</taxon>
        <taxon>Eggerthellales</taxon>
        <taxon>Eggerthellaceae</taxon>
        <taxon>Cryptobacterium</taxon>
    </lineage>
</organism>
<dbReference type="SUPFAM" id="SSF53335">
    <property type="entry name" value="S-adenosyl-L-methionine-dependent methyltransferases"/>
    <property type="match status" value="1"/>
</dbReference>
<evidence type="ECO:0000256" key="3">
    <source>
        <dbReference type="ARBA" id="ARBA00022691"/>
    </source>
</evidence>
<dbReference type="InterPro" id="IPR035926">
    <property type="entry name" value="NusB-like_sf"/>
</dbReference>
<dbReference type="PANTHER" id="PTHR22807:SF53">
    <property type="entry name" value="RIBOSOMAL RNA SMALL SUBUNIT METHYLTRANSFERASE B-RELATED"/>
    <property type="match status" value="1"/>
</dbReference>
<evidence type="ECO:0000256" key="1">
    <source>
        <dbReference type="ARBA" id="ARBA00022603"/>
    </source>
</evidence>
<feature type="domain" description="SAM-dependent MTase RsmB/NOP-type" evidence="6">
    <location>
        <begin position="215"/>
        <end position="499"/>
    </location>
</feature>
<dbReference type="STRING" id="469378.Ccur_07960"/>
<feature type="binding site" evidence="5">
    <location>
        <position position="369"/>
    </location>
    <ligand>
        <name>S-adenosyl-L-methionine</name>
        <dbReference type="ChEBI" id="CHEBI:59789"/>
    </ligand>
</feature>
<keyword evidence="3 5" id="KW-0949">S-adenosyl-L-methionine</keyword>
<evidence type="ECO:0000256" key="5">
    <source>
        <dbReference type="PROSITE-ProRule" id="PRU01023"/>
    </source>
</evidence>
<evidence type="ECO:0000256" key="2">
    <source>
        <dbReference type="ARBA" id="ARBA00022679"/>
    </source>
</evidence>
<dbReference type="InterPro" id="IPR001678">
    <property type="entry name" value="MeTrfase_RsmB-F_NOP2_dom"/>
</dbReference>
<feature type="binding site" evidence="5">
    <location>
        <position position="388"/>
    </location>
    <ligand>
        <name>S-adenosyl-L-methionine</name>
        <dbReference type="ChEBI" id="CHEBI:59789"/>
    </ligand>
</feature>
<dbReference type="PRINTS" id="PR02008">
    <property type="entry name" value="RCMTFAMILY"/>
</dbReference>
<dbReference type="PROSITE" id="PS51686">
    <property type="entry name" value="SAM_MT_RSMB_NOP"/>
    <property type="match status" value="1"/>
</dbReference>
<dbReference type="GO" id="GO:0001510">
    <property type="term" value="P:RNA methylation"/>
    <property type="evidence" value="ECO:0007669"/>
    <property type="project" value="InterPro"/>
</dbReference>
<accession>C7MNL0</accession>
<dbReference type="InterPro" id="IPR023267">
    <property type="entry name" value="RCMT"/>
</dbReference>
<sequence length="500" mass="53735">MSELSCARRLAVEIGRDARERKAFASDLLDARLGKSGLNAADRAFTRVLVLGVVATVGTLDEVIGRCLDRAGDVGLQLRDALRVSTYEIIFLNKDAYVAVDQGVELAAFVQPRARRLANAVLRRIMAARKSFPFGDPQTDDAALARLYGFPLWMAQMFIAEMGRTSAEQFMAASNEPASVYFGVNALCTSDAAIENAFTREKITLKPVTLPVVSAGESSAQRMPSTHRAPTTQTASSLHGAFATHKEFSGDTESSARTVTISGCFEAPHASTVTSHVARRAFDQGQLLVSDAAAQAVALLALPDVAPTSFLEVGSGRGTKTILLQSNAYRRFGTQMDLTCVDDHEFKMNVASSRAERYGAHISHPLVADGRTLSPARFNAGFAAALVDAPCSGLGTLRRHPEIRWRLAPRDIAALAELELDLITAAARLVVPFGQLTYATCTVSAAENEGVIKRFLASDTGKQWRIVPTPVGGASKLFFKTTLTAGGCDAHFACRLRRIN</sequence>
<dbReference type="eggNOG" id="COG0144">
    <property type="taxonomic scope" value="Bacteria"/>
</dbReference>
<dbReference type="OrthoDB" id="9810297at2"/>
<dbReference type="SUPFAM" id="SSF48013">
    <property type="entry name" value="NusB-like"/>
    <property type="match status" value="1"/>
</dbReference>
<evidence type="ECO:0000313" key="8">
    <source>
        <dbReference type="Proteomes" id="UP000000954"/>
    </source>
</evidence>
<dbReference type="InterPro" id="IPR006027">
    <property type="entry name" value="NusB_RsmB_TIM44"/>
</dbReference>
<dbReference type="GO" id="GO:0006355">
    <property type="term" value="P:regulation of DNA-templated transcription"/>
    <property type="evidence" value="ECO:0007669"/>
    <property type="project" value="InterPro"/>
</dbReference>
<reference evidence="7 8" key="1">
    <citation type="journal article" date="2009" name="Stand. Genomic Sci.">
        <title>Complete genome sequence of Cryptobacterium curtum type strain (12-3).</title>
        <authorList>
            <person name="Mavrommatis K."/>
            <person name="Pukall R."/>
            <person name="Rohde C."/>
            <person name="Chen F."/>
            <person name="Sims D."/>
            <person name="Brettin T."/>
            <person name="Kuske C."/>
            <person name="Detter J.C."/>
            <person name="Han C."/>
            <person name="Lapidus A."/>
            <person name="Copeland A."/>
            <person name="Glavina Del Rio T."/>
            <person name="Nolan M."/>
            <person name="Lucas S."/>
            <person name="Tice H."/>
            <person name="Cheng J.F."/>
            <person name="Bruce D."/>
            <person name="Goodwin L."/>
            <person name="Pitluck S."/>
            <person name="Ovchinnikova G."/>
            <person name="Pati A."/>
            <person name="Ivanova N."/>
            <person name="Chen A."/>
            <person name="Palaniappan K."/>
            <person name="Chain P."/>
            <person name="D'haeseleer P."/>
            <person name="Goker M."/>
            <person name="Bristow J."/>
            <person name="Eisen J.A."/>
            <person name="Markowitz V."/>
            <person name="Hugenholtz P."/>
            <person name="Rohde M."/>
            <person name="Klenk H.P."/>
            <person name="Kyrpides N.C."/>
        </authorList>
    </citation>
    <scope>NUCLEOTIDE SEQUENCE [LARGE SCALE GENOMIC DNA]</scope>
    <source>
        <strain evidence="8">ATCC 700683 / DSM 15641 / 12-3</strain>
    </source>
</reference>
<dbReference type="PANTHER" id="PTHR22807">
    <property type="entry name" value="NOP2 YEAST -RELATED NOL1/NOP2/FMU SUN DOMAIN-CONTAINING"/>
    <property type="match status" value="1"/>
</dbReference>
<evidence type="ECO:0000256" key="4">
    <source>
        <dbReference type="ARBA" id="ARBA00022884"/>
    </source>
</evidence>
<dbReference type="Pfam" id="PF01189">
    <property type="entry name" value="Methyltr_RsmB-F"/>
    <property type="match status" value="1"/>
</dbReference>
<dbReference type="GO" id="GO:0003723">
    <property type="term" value="F:RNA binding"/>
    <property type="evidence" value="ECO:0007669"/>
    <property type="project" value="UniProtKB-UniRule"/>
</dbReference>
<dbReference type="EMBL" id="CP001682">
    <property type="protein sequence ID" value="ACU94500.1"/>
    <property type="molecule type" value="Genomic_DNA"/>
</dbReference>
<name>C7MNL0_CRYCD</name>
<proteinExistence type="inferred from homology"/>
<keyword evidence="2 5" id="KW-0808">Transferase</keyword>
<keyword evidence="1 5" id="KW-0489">Methyltransferase</keyword>
<dbReference type="HOGENOM" id="CLU_005316_0_3_11"/>
<dbReference type="Gene3D" id="3.40.50.150">
    <property type="entry name" value="Vaccinia Virus protein VP39"/>
    <property type="match status" value="1"/>
</dbReference>
<dbReference type="Proteomes" id="UP000000954">
    <property type="component" value="Chromosome"/>
</dbReference>
<feature type="binding site" evidence="5">
    <location>
        <position position="342"/>
    </location>
    <ligand>
        <name>S-adenosyl-L-methionine</name>
        <dbReference type="ChEBI" id="CHEBI:59789"/>
    </ligand>
</feature>
<feature type="active site" description="Nucleophile" evidence="5">
    <location>
        <position position="441"/>
    </location>
</feature>
<dbReference type="InterPro" id="IPR029063">
    <property type="entry name" value="SAM-dependent_MTases_sf"/>
</dbReference>
<gene>
    <name evidence="7" type="ordered locus">Ccur_07960</name>
</gene>
<dbReference type="AlphaFoldDB" id="C7MNL0"/>
<evidence type="ECO:0000313" key="7">
    <source>
        <dbReference type="EMBL" id="ACU94500.1"/>
    </source>
</evidence>
<dbReference type="GO" id="GO:0008173">
    <property type="term" value="F:RNA methyltransferase activity"/>
    <property type="evidence" value="ECO:0007669"/>
    <property type="project" value="InterPro"/>
</dbReference>
<dbReference type="RefSeq" id="WP_012803188.1">
    <property type="nucleotide sequence ID" value="NC_013170.1"/>
</dbReference>
<dbReference type="Pfam" id="PF01029">
    <property type="entry name" value="NusB"/>
    <property type="match status" value="1"/>
</dbReference>
<comment type="caution">
    <text evidence="5">Lacks conserved residue(s) required for the propagation of feature annotation.</text>
</comment>
<protein>
    <submittedName>
        <fullName evidence="7">tRNA/rRNA cytosine-C5-methylase</fullName>
    </submittedName>
</protein>